<accession>A0A8H6SGF6</accession>
<sequence length="1398" mass="153178">MSLVKSKLKTAREYLAKKQYGPAKDAVEQALAFDPTNYNANVFLGLALLELGDLVGCEQAYRRAIDASPEQLLAWQGLSKYHERSQQWPKYIETLRHLLDLHAESDDAAKCGDTIERIIACQREHGTSSELVDALALLLPESPFYAVLSMLPIPDHMSPEATASYSVPAMVHNGLPVLEEIISILEREEVASYDKEIAKRRTRLGAANPEVLRKEVGVEIWSVSRLPRFYNDLLNHPNTTDQLRRATDAKLLRYMHRLLCALPPGDSRKRAVSRRVDELVQGTIALSVADELAWSLALDVQDVADPTGYPIELLQQFTALFPSAPLTNLLKAYFTVLDEAAKTSDLDTYDVIQDAYTSLGDSLVATRICAEAHLQEEDFQNAMVAAENGLGLLTRAETDLAKQFLKTRRGFKTVLATCLVHLFPPKHHVRALSVIDSVLAEDPDNTACLMGRAYILQHEKRWEDAQSLFGRVCTLLPEDHNLVVRSREEEAWCKTRIGNWDAGIQDLQDVLQTLKGIDGADADCARCLCRIGLAHWDMGQEDSYRFFIASLKYNSAYAPAFSALGRYYLEVANPRDPARASKCFQKAFELDARETDAARRLADGFANEREWDLVEVVARRVIDGEGGLDAGLGKTAASRRFLPTNAWAWKAVGVVELARSNFAAAISALQIALRAESDDQVSWLRLGEAYSKAGRHAAAIKALARAQELDPNDWMCAFFLADVQRQTGQLQEAVDALHSILFARPAEIGVLISLGQAYLELGRSQAAESFANRAERSFIAAIRTAMQTLNQSAGFRSLSWKTIADALFCLSERSAWSDEVEVRQALQEVLAVFTPHTDTSTNLREIITRSQPDPAAPIAPKHILRVAAVAYDHRVALGSSESTARASALHDFGVVLLALACHEPSGDAKQDLQLRGTQSLLAAVRESPGNDAFWTALGDSHFASQAKTAQHAYIKALELDSKNASTWAKLGLLYFDQADFELANQALLRAQTLDPECVAAWAGQALVAAANGHYSDSTTLFEHAVTLSSHPQVDLEYASRTFTRALAATGPSTDTLLPIFFVLDRYCRNNPSDPCGLHLLGLVCESLDHLERALEMIGKAITLLEAEYEETESTTVEANFTTANSNIARLRLALRDYDGAIEAFESVLGLIGEDEPNPTMHVQAQFGISLAKFHLGYLDEALVHAERALGSASDAVTKGHASVLFAQILWAVGDKDVAKGKLLDWQVIFLQLIAVDPENLVAINVLAAMGILTSDDGLVDAALADILSLPVDKRLELDPDHHVQYLTTKHQLAEGDVTKAIALSQAATFHEPGRADAREDLARLNLQRSDAPTASAILLGSPAGSLDSARSSLALRAVAQSISGGKEGAKARKLAQKAVFLTPWRTDNWRALAFCESC</sequence>
<evidence type="ECO:0000313" key="5">
    <source>
        <dbReference type="Proteomes" id="UP000613580"/>
    </source>
</evidence>
<dbReference type="InterPro" id="IPR040962">
    <property type="entry name" value="TPR_22"/>
</dbReference>
<gene>
    <name evidence="4" type="ORF">HMN09_01043000</name>
</gene>
<dbReference type="InterPro" id="IPR019734">
    <property type="entry name" value="TPR_rpt"/>
</dbReference>
<proteinExistence type="predicted"/>
<protein>
    <submittedName>
        <fullName evidence="4">Antiviral protein</fullName>
    </submittedName>
</protein>
<dbReference type="PANTHER" id="PTHR15704">
    <property type="entry name" value="SUPERKILLER 3 PROTEIN-RELATED"/>
    <property type="match status" value="1"/>
</dbReference>
<dbReference type="InterPro" id="IPR011990">
    <property type="entry name" value="TPR-like_helical_dom_sf"/>
</dbReference>
<evidence type="ECO:0000313" key="4">
    <source>
        <dbReference type="EMBL" id="KAF7298211.1"/>
    </source>
</evidence>
<name>A0A8H6SGF6_MYCCL</name>
<evidence type="ECO:0000256" key="2">
    <source>
        <dbReference type="ARBA" id="ARBA00022803"/>
    </source>
</evidence>
<dbReference type="OrthoDB" id="421075at2759"/>
<dbReference type="GO" id="GO:0055087">
    <property type="term" value="C:Ski complex"/>
    <property type="evidence" value="ECO:0007669"/>
    <property type="project" value="InterPro"/>
</dbReference>
<dbReference type="SUPFAM" id="SSF48452">
    <property type="entry name" value="TPR-like"/>
    <property type="match status" value="5"/>
</dbReference>
<dbReference type="InterPro" id="IPR039226">
    <property type="entry name" value="Ski3/TTC37"/>
</dbReference>
<dbReference type="PROSITE" id="PS50005">
    <property type="entry name" value="TPR"/>
    <property type="match status" value="2"/>
</dbReference>
<feature type="repeat" description="TPR" evidence="3">
    <location>
        <begin position="964"/>
        <end position="997"/>
    </location>
</feature>
<keyword evidence="1" id="KW-0677">Repeat</keyword>
<dbReference type="Gene3D" id="1.25.40.10">
    <property type="entry name" value="Tetratricopeptide repeat domain"/>
    <property type="match status" value="5"/>
</dbReference>
<dbReference type="PANTHER" id="PTHR15704:SF7">
    <property type="entry name" value="SUPERKILLER COMPLEX PROTEIN 3"/>
    <property type="match status" value="1"/>
</dbReference>
<organism evidence="4 5">
    <name type="scientific">Mycena chlorophos</name>
    <name type="common">Agaric fungus</name>
    <name type="synonym">Agaricus chlorophos</name>
    <dbReference type="NCBI Taxonomy" id="658473"/>
    <lineage>
        <taxon>Eukaryota</taxon>
        <taxon>Fungi</taxon>
        <taxon>Dikarya</taxon>
        <taxon>Basidiomycota</taxon>
        <taxon>Agaricomycotina</taxon>
        <taxon>Agaricomycetes</taxon>
        <taxon>Agaricomycetidae</taxon>
        <taxon>Agaricales</taxon>
        <taxon>Marasmiineae</taxon>
        <taxon>Mycenaceae</taxon>
        <taxon>Mycena</taxon>
    </lineage>
</organism>
<feature type="repeat" description="TPR" evidence="3">
    <location>
        <begin position="680"/>
        <end position="713"/>
    </location>
</feature>
<keyword evidence="2 3" id="KW-0802">TPR repeat</keyword>
<reference evidence="4" key="1">
    <citation type="submission" date="2020-05" db="EMBL/GenBank/DDBJ databases">
        <title>Mycena genomes resolve the evolution of fungal bioluminescence.</title>
        <authorList>
            <person name="Tsai I.J."/>
        </authorList>
    </citation>
    <scope>NUCLEOTIDE SEQUENCE</scope>
    <source>
        <strain evidence="4">110903Hualien_Pintung</strain>
    </source>
</reference>
<dbReference type="Pfam" id="PF13432">
    <property type="entry name" value="TPR_16"/>
    <property type="match status" value="4"/>
</dbReference>
<dbReference type="GO" id="GO:0006401">
    <property type="term" value="P:RNA catabolic process"/>
    <property type="evidence" value="ECO:0007669"/>
    <property type="project" value="InterPro"/>
</dbReference>
<evidence type="ECO:0000256" key="1">
    <source>
        <dbReference type="ARBA" id="ARBA00022737"/>
    </source>
</evidence>
<evidence type="ECO:0000256" key="3">
    <source>
        <dbReference type="PROSITE-ProRule" id="PRU00339"/>
    </source>
</evidence>
<dbReference type="Proteomes" id="UP000613580">
    <property type="component" value="Unassembled WGS sequence"/>
</dbReference>
<dbReference type="Pfam" id="PF18833">
    <property type="entry name" value="TPR_22"/>
    <property type="match status" value="1"/>
</dbReference>
<keyword evidence="5" id="KW-1185">Reference proteome</keyword>
<dbReference type="EMBL" id="JACAZE010000015">
    <property type="protein sequence ID" value="KAF7298211.1"/>
    <property type="molecule type" value="Genomic_DNA"/>
</dbReference>
<comment type="caution">
    <text evidence="4">The sequence shown here is derived from an EMBL/GenBank/DDBJ whole genome shotgun (WGS) entry which is preliminary data.</text>
</comment>
<dbReference type="SMART" id="SM00028">
    <property type="entry name" value="TPR"/>
    <property type="match status" value="14"/>
</dbReference>